<dbReference type="FunFam" id="3.30.565.10:FF:000010">
    <property type="entry name" value="Sensor histidine kinase RcsC"/>
    <property type="match status" value="1"/>
</dbReference>
<evidence type="ECO:0000313" key="18">
    <source>
        <dbReference type="EMBL" id="ABW29261.1"/>
    </source>
</evidence>
<feature type="domain" description="Response regulatory" evidence="17">
    <location>
        <begin position="595"/>
        <end position="709"/>
    </location>
</feature>
<keyword evidence="7" id="KW-0808">Transferase</keyword>
<keyword evidence="5" id="KW-1003">Cell membrane</keyword>
<evidence type="ECO:0000256" key="5">
    <source>
        <dbReference type="ARBA" id="ARBA00022475"/>
    </source>
</evidence>
<dbReference type="SMART" id="SM00387">
    <property type="entry name" value="HATPase_c"/>
    <property type="match status" value="1"/>
</dbReference>
<evidence type="ECO:0000256" key="12">
    <source>
        <dbReference type="ARBA" id="ARBA00023136"/>
    </source>
</evidence>
<dbReference type="Pfam" id="PF00072">
    <property type="entry name" value="Response_reg"/>
    <property type="match status" value="1"/>
</dbReference>
<evidence type="ECO:0000256" key="6">
    <source>
        <dbReference type="ARBA" id="ARBA00022553"/>
    </source>
</evidence>
<evidence type="ECO:0000256" key="8">
    <source>
        <dbReference type="ARBA" id="ARBA00022692"/>
    </source>
</evidence>
<dbReference type="Pfam" id="PF00512">
    <property type="entry name" value="HisKA"/>
    <property type="match status" value="1"/>
</dbReference>
<feature type="transmembrane region" description="Helical" evidence="15">
    <location>
        <begin position="21"/>
        <end position="40"/>
    </location>
</feature>
<keyword evidence="10 15" id="KW-1133">Transmembrane helix</keyword>
<dbReference type="Gene3D" id="3.30.450.20">
    <property type="entry name" value="PAS domain"/>
    <property type="match status" value="1"/>
</dbReference>
<dbReference type="STRING" id="329726.AM1_4282"/>
<dbReference type="GO" id="GO:0000155">
    <property type="term" value="F:phosphorelay sensor kinase activity"/>
    <property type="evidence" value="ECO:0007669"/>
    <property type="project" value="InterPro"/>
</dbReference>
<dbReference type="RefSeq" id="WP_012164591.1">
    <property type="nucleotide sequence ID" value="NC_009925.1"/>
</dbReference>
<keyword evidence="8 15" id="KW-0812">Transmembrane</keyword>
<dbReference type="eggNOG" id="COG2205">
    <property type="taxonomic scope" value="Bacteria"/>
</dbReference>
<dbReference type="Pfam" id="PF02743">
    <property type="entry name" value="dCache_1"/>
    <property type="match status" value="1"/>
</dbReference>
<dbReference type="Proteomes" id="UP000000268">
    <property type="component" value="Chromosome"/>
</dbReference>
<keyword evidence="6 14" id="KW-0597">Phosphoprotein</keyword>
<dbReference type="SUPFAM" id="SSF52172">
    <property type="entry name" value="CheY-like"/>
    <property type="match status" value="1"/>
</dbReference>
<dbReference type="OrthoDB" id="569347at2"/>
<evidence type="ECO:0000256" key="11">
    <source>
        <dbReference type="ARBA" id="ARBA00023012"/>
    </source>
</evidence>
<keyword evidence="9 18" id="KW-0418">Kinase</keyword>
<evidence type="ECO:0000256" key="15">
    <source>
        <dbReference type="SAM" id="Phobius"/>
    </source>
</evidence>
<feature type="domain" description="Histidine kinase" evidence="16">
    <location>
        <begin position="347"/>
        <end position="571"/>
    </location>
</feature>
<dbReference type="KEGG" id="amr:AM1_4282"/>
<dbReference type="Gene3D" id="3.30.565.10">
    <property type="entry name" value="Histidine kinase-like ATPase, C-terminal domain"/>
    <property type="match status" value="1"/>
</dbReference>
<dbReference type="InterPro" id="IPR033479">
    <property type="entry name" value="dCache_1"/>
</dbReference>
<evidence type="ECO:0000256" key="4">
    <source>
        <dbReference type="ARBA" id="ARBA00012438"/>
    </source>
</evidence>
<dbReference type="CDD" id="cd17546">
    <property type="entry name" value="REC_hyHK_CKI1_RcsC-like"/>
    <property type="match status" value="1"/>
</dbReference>
<comment type="similarity">
    <text evidence="3">In the N-terminal section; belongs to the phytochrome family.</text>
</comment>
<dbReference type="InterPro" id="IPR036890">
    <property type="entry name" value="HATPase_C_sf"/>
</dbReference>
<dbReference type="CDD" id="cd12914">
    <property type="entry name" value="PDC1_DGC_like"/>
    <property type="match status" value="1"/>
</dbReference>
<dbReference type="InterPro" id="IPR003661">
    <property type="entry name" value="HisK_dim/P_dom"/>
</dbReference>
<dbReference type="PROSITE" id="PS50109">
    <property type="entry name" value="HIS_KIN"/>
    <property type="match status" value="1"/>
</dbReference>
<dbReference type="AlphaFoldDB" id="B0CDQ9"/>
<dbReference type="SUPFAM" id="SSF47384">
    <property type="entry name" value="Homodimeric domain of signal transducing histidine kinase"/>
    <property type="match status" value="1"/>
</dbReference>
<keyword evidence="12 15" id="KW-0472">Membrane</keyword>
<evidence type="ECO:0000256" key="1">
    <source>
        <dbReference type="ARBA" id="ARBA00000085"/>
    </source>
</evidence>
<reference evidence="18 19" key="1">
    <citation type="journal article" date="2008" name="Proc. Natl. Acad. Sci. U.S.A.">
        <title>Niche adaptation and genome expansion in the chlorophyll d-producing cyanobacterium Acaryochloris marina.</title>
        <authorList>
            <person name="Swingley W.D."/>
            <person name="Chen M."/>
            <person name="Cheung P.C."/>
            <person name="Conrad A.L."/>
            <person name="Dejesa L.C."/>
            <person name="Hao J."/>
            <person name="Honchak B.M."/>
            <person name="Karbach L.E."/>
            <person name="Kurdoglu A."/>
            <person name="Lahiri S."/>
            <person name="Mastrian S.D."/>
            <person name="Miyashita H."/>
            <person name="Page L."/>
            <person name="Ramakrishna P."/>
            <person name="Satoh S."/>
            <person name="Sattley W.M."/>
            <person name="Shimada Y."/>
            <person name="Taylor H.L."/>
            <person name="Tomo T."/>
            <person name="Tsuchiya T."/>
            <person name="Wang Z.T."/>
            <person name="Raymond J."/>
            <person name="Mimuro M."/>
            <person name="Blankenship R.E."/>
            <person name="Touchman J.W."/>
        </authorList>
    </citation>
    <scope>NUCLEOTIDE SEQUENCE [LARGE SCALE GENOMIC DNA]</scope>
    <source>
        <strain evidence="19">MBIC 11017</strain>
    </source>
</reference>
<dbReference type="Gene3D" id="3.40.50.2300">
    <property type="match status" value="1"/>
</dbReference>
<evidence type="ECO:0000259" key="17">
    <source>
        <dbReference type="PROSITE" id="PS50110"/>
    </source>
</evidence>
<dbReference type="SUPFAM" id="SSF55874">
    <property type="entry name" value="ATPase domain of HSP90 chaperone/DNA topoisomerase II/histidine kinase"/>
    <property type="match status" value="1"/>
</dbReference>
<dbReference type="HOGENOM" id="CLU_000445_114_10_3"/>
<keyword evidence="11" id="KW-0902">Two-component regulatory system</keyword>
<dbReference type="CDD" id="cd00082">
    <property type="entry name" value="HisKA"/>
    <property type="match status" value="1"/>
</dbReference>
<dbReference type="GO" id="GO:0005886">
    <property type="term" value="C:plasma membrane"/>
    <property type="evidence" value="ECO:0007669"/>
    <property type="project" value="UniProtKB-SubCell"/>
</dbReference>
<evidence type="ECO:0000256" key="3">
    <source>
        <dbReference type="ARBA" id="ARBA00006402"/>
    </source>
</evidence>
<dbReference type="PANTHER" id="PTHR43047">
    <property type="entry name" value="TWO-COMPONENT HISTIDINE PROTEIN KINASE"/>
    <property type="match status" value="1"/>
</dbReference>
<evidence type="ECO:0000259" key="16">
    <source>
        <dbReference type="PROSITE" id="PS50109"/>
    </source>
</evidence>
<protein>
    <recommendedName>
        <fullName evidence="13">Circadian input-output histidine kinase CikA</fullName>
        <ecNumber evidence="4">2.7.13.3</ecNumber>
    </recommendedName>
</protein>
<dbReference type="InterPro" id="IPR005467">
    <property type="entry name" value="His_kinase_dom"/>
</dbReference>
<evidence type="ECO:0000256" key="10">
    <source>
        <dbReference type="ARBA" id="ARBA00022989"/>
    </source>
</evidence>
<dbReference type="FunFam" id="1.10.287.130:FF:000001">
    <property type="entry name" value="Two-component sensor histidine kinase"/>
    <property type="match status" value="1"/>
</dbReference>
<dbReference type="InterPro" id="IPR036097">
    <property type="entry name" value="HisK_dim/P_sf"/>
</dbReference>
<sequence length="790" mass="87367">MSVPSLPSLNKSPQNKRRLRGRFLIGGITLVVGVAAYYSYRIVRELLLDNLKNNALLQVQQGNQELNQWLVARKTEAATLANTPSLRTMDWGTVGPFLKPEKQRLEHFYYLSMISPDGSYYSTKGGKAIGKNLKDRKHVQLSLKGQTYVSDPVISRTAEGTIVAVTTPIRQTPQSESPVIGVLAGLIDIHCLEKVVQGLEYGSGSYAFALNSEGMPIVHPDQSLMSTINDQNPTSLLEAKDQNLAAISQRMVARSQGIELTRINNQAVYVAYLPLAEADWSIALVIPQGNIESQLQLLDLIAMVLVGLIVAMLILLWRVQTFERIQLQRTADLAAAANQAKSEFLSNMSHELRTPLNAILGFSQLLQQDPQIPPHQQKQLDIINQSGTHLLALINDILEMSKIEAGFSTLKQSPIELQELLDSVKAMMELKATAKQLGFEFVYSPALPQFIEVDAGKVRQILMNLLSNAIKFTQKGYVSLTVDAIYPASDSSGLMQLRFAVKDTGLGIAPEEIEQLFTPFVQTASGRITQMGTGLGLALSRKFAQLMKGDITVDSVVDQGSTFTCWIEVQQIGSAVPSQVFPQIKGLAPGQAPVRMLVAEDQWDSRAVLAQLLQSVGFEVAEAANGEEAVRLVQSWHPHLVWMDMRMPVLDGLAATQQIKARSQPPIIIALTANAFVEDRQEALRVGCDDFVAKPYQIEQIYAKIAEHLGVQYEVVTPDQPSHSETTSQEISLHCMPATWRSQLQETAQCLDQLGVHQLLEEIPEQHQALKVRLEQLVQDFRFDLICQLV</sequence>
<feature type="modified residue" description="4-aspartylphosphate" evidence="14">
    <location>
        <position position="644"/>
    </location>
</feature>
<dbReference type="InterPro" id="IPR011006">
    <property type="entry name" value="CheY-like_superfamily"/>
</dbReference>
<proteinExistence type="inferred from homology"/>
<dbReference type="SMART" id="SM00448">
    <property type="entry name" value="REC"/>
    <property type="match status" value="1"/>
</dbReference>
<dbReference type="InterPro" id="IPR003594">
    <property type="entry name" value="HATPase_dom"/>
</dbReference>
<dbReference type="EMBL" id="CP000828">
    <property type="protein sequence ID" value="ABW29261.1"/>
    <property type="molecule type" value="Genomic_DNA"/>
</dbReference>
<evidence type="ECO:0000256" key="14">
    <source>
        <dbReference type="PROSITE-ProRule" id="PRU00169"/>
    </source>
</evidence>
<feature type="transmembrane region" description="Helical" evidence="15">
    <location>
        <begin position="300"/>
        <end position="319"/>
    </location>
</feature>
<dbReference type="eggNOG" id="COG0745">
    <property type="taxonomic scope" value="Bacteria"/>
</dbReference>
<evidence type="ECO:0000256" key="9">
    <source>
        <dbReference type="ARBA" id="ARBA00022777"/>
    </source>
</evidence>
<dbReference type="EC" id="2.7.13.3" evidence="4"/>
<dbReference type="Pfam" id="PF02518">
    <property type="entry name" value="HATPase_c"/>
    <property type="match status" value="1"/>
</dbReference>
<keyword evidence="19" id="KW-1185">Reference proteome</keyword>
<gene>
    <name evidence="18" type="ordered locus">AM1_4282</name>
</gene>
<dbReference type="PRINTS" id="PR00344">
    <property type="entry name" value="BCTRLSENSOR"/>
</dbReference>
<name>B0CDQ9_ACAM1</name>
<organism evidence="18 19">
    <name type="scientific">Acaryochloris marina (strain MBIC 11017)</name>
    <dbReference type="NCBI Taxonomy" id="329726"/>
    <lineage>
        <taxon>Bacteria</taxon>
        <taxon>Bacillati</taxon>
        <taxon>Cyanobacteriota</taxon>
        <taxon>Cyanophyceae</taxon>
        <taxon>Acaryochloridales</taxon>
        <taxon>Acaryochloridaceae</taxon>
        <taxon>Acaryochloris</taxon>
    </lineage>
</organism>
<evidence type="ECO:0000256" key="2">
    <source>
        <dbReference type="ARBA" id="ARBA00004651"/>
    </source>
</evidence>
<comment type="subcellular location">
    <subcellularLocation>
        <location evidence="2">Cell membrane</location>
        <topology evidence="2">Multi-pass membrane protein</topology>
    </subcellularLocation>
</comment>
<dbReference type="CDD" id="cd16922">
    <property type="entry name" value="HATPase_EvgS-ArcB-TorS-like"/>
    <property type="match status" value="1"/>
</dbReference>
<dbReference type="PROSITE" id="PS50110">
    <property type="entry name" value="RESPONSE_REGULATORY"/>
    <property type="match status" value="1"/>
</dbReference>
<evidence type="ECO:0000256" key="7">
    <source>
        <dbReference type="ARBA" id="ARBA00022679"/>
    </source>
</evidence>
<dbReference type="CDD" id="cd12912">
    <property type="entry name" value="PDC2_MCP_like"/>
    <property type="match status" value="1"/>
</dbReference>
<comment type="catalytic activity">
    <reaction evidence="1">
        <text>ATP + protein L-histidine = ADP + protein N-phospho-L-histidine.</text>
        <dbReference type="EC" id="2.7.13.3"/>
    </reaction>
</comment>
<evidence type="ECO:0000256" key="13">
    <source>
        <dbReference type="ARBA" id="ARBA00074306"/>
    </source>
</evidence>
<accession>B0CDQ9</accession>
<dbReference type="SMART" id="SM00388">
    <property type="entry name" value="HisKA"/>
    <property type="match status" value="1"/>
</dbReference>
<dbReference type="Gene3D" id="1.10.287.130">
    <property type="match status" value="1"/>
</dbReference>
<evidence type="ECO:0000313" key="19">
    <source>
        <dbReference type="Proteomes" id="UP000000268"/>
    </source>
</evidence>
<dbReference type="InterPro" id="IPR004358">
    <property type="entry name" value="Sig_transdc_His_kin-like_C"/>
</dbReference>
<dbReference type="InterPro" id="IPR001789">
    <property type="entry name" value="Sig_transdc_resp-reg_receiver"/>
</dbReference>